<dbReference type="RefSeq" id="WP_007845469.1">
    <property type="nucleotide sequence ID" value="NZ_JH724132.1"/>
</dbReference>
<dbReference type="SUPFAM" id="SSF53756">
    <property type="entry name" value="UDP-Glycosyltransferase/glycogen phosphorylase"/>
    <property type="match status" value="1"/>
</dbReference>
<evidence type="ECO:0000259" key="1">
    <source>
        <dbReference type="Pfam" id="PF00534"/>
    </source>
</evidence>
<dbReference type="AlphaFoldDB" id="I9FWZ5"/>
<dbReference type="EMBL" id="AGXJ01000016">
    <property type="protein sequence ID" value="EIY38354.1"/>
    <property type="molecule type" value="Genomic_DNA"/>
</dbReference>
<dbReference type="Pfam" id="PF00534">
    <property type="entry name" value="Glycos_transf_1"/>
    <property type="match status" value="1"/>
</dbReference>
<comment type="caution">
    <text evidence="2">The sequence shown here is derived from an EMBL/GenBank/DDBJ whole genome shotgun (WGS) entry which is preliminary data.</text>
</comment>
<organism evidence="2 3">
    <name type="scientific">Phocaeicola dorei CL02T12C06</name>
    <dbReference type="NCBI Taxonomy" id="997876"/>
    <lineage>
        <taxon>Bacteria</taxon>
        <taxon>Pseudomonadati</taxon>
        <taxon>Bacteroidota</taxon>
        <taxon>Bacteroidia</taxon>
        <taxon>Bacteroidales</taxon>
        <taxon>Bacteroidaceae</taxon>
        <taxon>Phocaeicola</taxon>
    </lineage>
</organism>
<accession>I9FWZ5</accession>
<dbReference type="Proteomes" id="UP000005974">
    <property type="component" value="Unassembled WGS sequence"/>
</dbReference>
<sequence length="384" mass="43824">MKRKMAFVDLTNFKDWPMGGMLEYELAILPYLAEYYELDIWGYSVNGIAPAPLVLNGKEYPVYICGNCSTNRRIIPNFWKGLSLLGYKNDFEDKYDIVYAHTGSCMCAIGNMIDRKKTKLVYHQHGLSYLTDFQMRSLIQRPSFYFAQKYAHLVFVVSDETSTNNYAATHANVTKAHYQSIGSPIDISQFDMEYIKRKVENRKDVELKKFLYTGRLSKNKNVKLLVTAFERYVKNGHSDAVLNIAGSGEELDLLKRMKLELGINNNVNLLGQVPHDEIYDLLKEADVFVTASEGEGCSISVLEAYASGLPVICGRMPGLEGQVIDNETGIFVRDMTAECFHEAMEKMNTCRYRLSLNCLKEARNYDKSIIAHKIIECIEDLFKE</sequence>
<reference evidence="2 3" key="1">
    <citation type="submission" date="2012-02" db="EMBL/GenBank/DDBJ databases">
        <title>The Genome Sequence of Bacteroides dorei CL02T12C06.</title>
        <authorList>
            <consortium name="The Broad Institute Genome Sequencing Platform"/>
            <person name="Earl A."/>
            <person name="Ward D."/>
            <person name="Feldgarden M."/>
            <person name="Gevers D."/>
            <person name="Zitomersky N.L."/>
            <person name="Coyne M.J."/>
            <person name="Comstock L.E."/>
            <person name="Young S.K."/>
            <person name="Zeng Q."/>
            <person name="Gargeya S."/>
            <person name="Fitzgerald M."/>
            <person name="Haas B."/>
            <person name="Abouelleil A."/>
            <person name="Alvarado L."/>
            <person name="Arachchi H.M."/>
            <person name="Berlin A."/>
            <person name="Chapman S.B."/>
            <person name="Gearin G."/>
            <person name="Goldberg J."/>
            <person name="Griggs A."/>
            <person name="Gujja S."/>
            <person name="Hansen M."/>
            <person name="Heiman D."/>
            <person name="Howarth C."/>
            <person name="Larimer J."/>
            <person name="Lui A."/>
            <person name="MacDonald P.J.P."/>
            <person name="McCowen C."/>
            <person name="Montmayeur A."/>
            <person name="Murphy C."/>
            <person name="Neiman D."/>
            <person name="Pearson M."/>
            <person name="Priest M."/>
            <person name="Roberts A."/>
            <person name="Saif S."/>
            <person name="Shea T."/>
            <person name="Sisk P."/>
            <person name="Stolte C."/>
            <person name="Sykes S."/>
            <person name="Wortman J."/>
            <person name="Nusbaum C."/>
            <person name="Birren B."/>
        </authorList>
    </citation>
    <scope>NUCLEOTIDE SEQUENCE [LARGE SCALE GENOMIC DNA]</scope>
    <source>
        <strain evidence="2 3">CL02T12C06</strain>
    </source>
</reference>
<evidence type="ECO:0000313" key="2">
    <source>
        <dbReference type="EMBL" id="EIY38354.1"/>
    </source>
</evidence>
<keyword evidence="3" id="KW-1185">Reference proteome</keyword>
<dbReference type="PANTHER" id="PTHR45947:SF3">
    <property type="entry name" value="SULFOQUINOVOSYL TRANSFERASE SQD2"/>
    <property type="match status" value="1"/>
</dbReference>
<dbReference type="InterPro" id="IPR001296">
    <property type="entry name" value="Glyco_trans_1"/>
</dbReference>
<dbReference type="PATRIC" id="fig|997876.3.peg.1045"/>
<gene>
    <name evidence="2" type="ORF">HMPREF1064_01008</name>
</gene>
<dbReference type="PANTHER" id="PTHR45947">
    <property type="entry name" value="SULFOQUINOVOSYL TRANSFERASE SQD2"/>
    <property type="match status" value="1"/>
</dbReference>
<name>I9FWZ5_9BACT</name>
<dbReference type="GO" id="GO:0016757">
    <property type="term" value="F:glycosyltransferase activity"/>
    <property type="evidence" value="ECO:0007669"/>
    <property type="project" value="InterPro"/>
</dbReference>
<evidence type="ECO:0000313" key="3">
    <source>
        <dbReference type="Proteomes" id="UP000005974"/>
    </source>
</evidence>
<feature type="domain" description="Glycosyl transferase family 1" evidence="1">
    <location>
        <begin position="199"/>
        <end position="363"/>
    </location>
</feature>
<proteinExistence type="predicted"/>
<dbReference type="InterPro" id="IPR050194">
    <property type="entry name" value="Glycosyltransferase_grp1"/>
</dbReference>
<dbReference type="HOGENOM" id="CLU_723183_0_0_10"/>
<protein>
    <recommendedName>
        <fullName evidence="1">Glycosyl transferase family 1 domain-containing protein</fullName>
    </recommendedName>
</protein>
<dbReference type="CDD" id="cd03801">
    <property type="entry name" value="GT4_PimA-like"/>
    <property type="match status" value="1"/>
</dbReference>
<dbReference type="Gene3D" id="3.40.50.2000">
    <property type="entry name" value="Glycogen Phosphorylase B"/>
    <property type="match status" value="2"/>
</dbReference>